<dbReference type="Proteomes" id="UP000800092">
    <property type="component" value="Unassembled WGS sequence"/>
</dbReference>
<reference evidence="2" key="1">
    <citation type="journal article" date="2020" name="Stud. Mycol.">
        <title>101 Dothideomycetes genomes: a test case for predicting lifestyles and emergence of pathogens.</title>
        <authorList>
            <person name="Haridas S."/>
            <person name="Albert R."/>
            <person name="Binder M."/>
            <person name="Bloem J."/>
            <person name="Labutti K."/>
            <person name="Salamov A."/>
            <person name="Andreopoulos B."/>
            <person name="Baker S."/>
            <person name="Barry K."/>
            <person name="Bills G."/>
            <person name="Bluhm B."/>
            <person name="Cannon C."/>
            <person name="Castanera R."/>
            <person name="Culley D."/>
            <person name="Daum C."/>
            <person name="Ezra D."/>
            <person name="Gonzalez J."/>
            <person name="Henrissat B."/>
            <person name="Kuo A."/>
            <person name="Liang C."/>
            <person name="Lipzen A."/>
            <person name="Lutzoni F."/>
            <person name="Magnuson J."/>
            <person name="Mondo S."/>
            <person name="Nolan M."/>
            <person name="Ohm R."/>
            <person name="Pangilinan J."/>
            <person name="Park H.-J."/>
            <person name="Ramirez L."/>
            <person name="Alfaro M."/>
            <person name="Sun H."/>
            <person name="Tritt A."/>
            <person name="Yoshinaga Y."/>
            <person name="Zwiers L.-H."/>
            <person name="Turgeon B."/>
            <person name="Goodwin S."/>
            <person name="Spatafora J."/>
            <person name="Crous P."/>
            <person name="Grigoriev I."/>
        </authorList>
    </citation>
    <scope>NUCLEOTIDE SEQUENCE</scope>
    <source>
        <strain evidence="2">Tuck. ex Michener</strain>
    </source>
</reference>
<dbReference type="OrthoDB" id="1928087at2759"/>
<evidence type="ECO:0000313" key="2">
    <source>
        <dbReference type="EMBL" id="KAF2233944.1"/>
    </source>
</evidence>
<sequence length="343" mass="39446">MICQTPNELHSLQIRLYEDGIVTRELVEIYTIRLESSKFESDEHGRMTLHELLRSLKTYSRRLPFFTGKTSIKFYLIYTPHTNSRSDLEGFEVTSLSDFPSDRITARDGFKVHQETFSSLILGSQRMRLQIEHLQQIGDTQETTQESLRDSRTANFLEEVSQNMNTPIGGDPTQERPSQDWANSHCAQDSARSEICCPCGSSAEEPGMMRCRSCHTRQHAGCYGHLHFSRPGVVVEHVCWLCIFSEALQVPEKSRQLRDMARLRRSMSIIWTHGFVNAETLARQLDCSASNAKKIVSLLTTWQFLKETPSSTQRREAFSVAKEGQEYDRFMKWFVGGQADYRI</sequence>
<dbReference type="SUPFAM" id="SSF57903">
    <property type="entry name" value="FYVE/PHD zinc finger"/>
    <property type="match status" value="1"/>
</dbReference>
<dbReference type="InterPro" id="IPR013083">
    <property type="entry name" value="Znf_RING/FYVE/PHD"/>
</dbReference>
<gene>
    <name evidence="2" type="ORF">EV356DRAFT_183530</name>
</gene>
<accession>A0A6A6H759</accession>
<dbReference type="EMBL" id="ML991802">
    <property type="protein sequence ID" value="KAF2233944.1"/>
    <property type="molecule type" value="Genomic_DNA"/>
</dbReference>
<keyword evidence="3" id="KW-1185">Reference proteome</keyword>
<feature type="region of interest" description="Disordered" evidence="1">
    <location>
        <begin position="163"/>
        <end position="184"/>
    </location>
</feature>
<name>A0A6A6H759_VIRVR</name>
<dbReference type="Gene3D" id="3.30.40.10">
    <property type="entry name" value="Zinc/RING finger domain, C3HC4 (zinc finger)"/>
    <property type="match status" value="1"/>
</dbReference>
<proteinExistence type="predicted"/>
<evidence type="ECO:0000256" key="1">
    <source>
        <dbReference type="SAM" id="MobiDB-lite"/>
    </source>
</evidence>
<evidence type="ECO:0000313" key="3">
    <source>
        <dbReference type="Proteomes" id="UP000800092"/>
    </source>
</evidence>
<evidence type="ECO:0008006" key="4">
    <source>
        <dbReference type="Google" id="ProtNLM"/>
    </source>
</evidence>
<dbReference type="InterPro" id="IPR011011">
    <property type="entry name" value="Znf_FYVE_PHD"/>
</dbReference>
<organism evidence="2 3">
    <name type="scientific">Viridothelium virens</name>
    <name type="common">Speckled blister lichen</name>
    <name type="synonym">Trypethelium virens</name>
    <dbReference type="NCBI Taxonomy" id="1048519"/>
    <lineage>
        <taxon>Eukaryota</taxon>
        <taxon>Fungi</taxon>
        <taxon>Dikarya</taxon>
        <taxon>Ascomycota</taxon>
        <taxon>Pezizomycotina</taxon>
        <taxon>Dothideomycetes</taxon>
        <taxon>Dothideomycetes incertae sedis</taxon>
        <taxon>Trypetheliales</taxon>
        <taxon>Trypetheliaceae</taxon>
        <taxon>Viridothelium</taxon>
    </lineage>
</organism>
<dbReference type="AlphaFoldDB" id="A0A6A6H759"/>
<protein>
    <recommendedName>
        <fullName evidence="4">HORMA domain-containing protein</fullName>
    </recommendedName>
</protein>